<evidence type="ECO:0000313" key="8">
    <source>
        <dbReference type="EMBL" id="OXV09898.1"/>
    </source>
</evidence>
<reference evidence="8 9" key="1">
    <citation type="journal article" date="2015" name="Environ. Microbiol.">
        <title>Metagenome sequence of Elaphomyces granulatus from sporocarp tissue reveals Ascomycota ectomycorrhizal fingerprints of genome expansion and a Proteobacteria-rich microbiome.</title>
        <authorList>
            <person name="Quandt C.A."/>
            <person name="Kohler A."/>
            <person name="Hesse C.N."/>
            <person name="Sharpton T.J."/>
            <person name="Martin F."/>
            <person name="Spatafora J.W."/>
        </authorList>
    </citation>
    <scope>NUCLEOTIDE SEQUENCE [LARGE SCALE GENOMIC DNA]</scope>
    <source>
        <strain evidence="8 9">OSC145934</strain>
    </source>
</reference>
<keyword evidence="5" id="KW-0175">Coiled coil</keyword>
<dbReference type="Pfam" id="PF26616">
    <property type="entry name" value="CorA-like"/>
    <property type="match status" value="1"/>
</dbReference>
<comment type="subcellular location">
    <subcellularLocation>
        <location evidence="1">Membrane</location>
        <topology evidence="1">Multi-pass membrane protein</topology>
    </subcellularLocation>
</comment>
<dbReference type="InterPro" id="IPR002523">
    <property type="entry name" value="MgTranspt_CorA/ZnTranspt_ZntB"/>
</dbReference>
<dbReference type="GO" id="GO:0046873">
    <property type="term" value="F:metal ion transmembrane transporter activity"/>
    <property type="evidence" value="ECO:0007669"/>
    <property type="project" value="InterPro"/>
</dbReference>
<name>A0A232M0R4_9EURO</name>
<keyword evidence="4 6" id="KW-0472">Membrane</keyword>
<dbReference type="EMBL" id="NPHW01003253">
    <property type="protein sequence ID" value="OXV09898.1"/>
    <property type="molecule type" value="Genomic_DNA"/>
</dbReference>
<evidence type="ECO:0000313" key="9">
    <source>
        <dbReference type="Proteomes" id="UP000243515"/>
    </source>
</evidence>
<dbReference type="Gene3D" id="1.20.58.340">
    <property type="entry name" value="Magnesium transport protein CorA, transmembrane region"/>
    <property type="match status" value="1"/>
</dbReference>
<feature type="transmembrane region" description="Helical" evidence="6">
    <location>
        <begin position="396"/>
        <end position="414"/>
    </location>
</feature>
<feature type="domain" description="CorA-like transporter" evidence="7">
    <location>
        <begin position="21"/>
        <end position="260"/>
    </location>
</feature>
<dbReference type="Pfam" id="PF01544">
    <property type="entry name" value="CorA"/>
    <property type="match status" value="1"/>
</dbReference>
<feature type="coiled-coil region" evidence="5">
    <location>
        <begin position="359"/>
        <end position="386"/>
    </location>
</feature>
<organism evidence="8 9">
    <name type="scientific">Elaphomyces granulatus</name>
    <dbReference type="NCBI Taxonomy" id="519963"/>
    <lineage>
        <taxon>Eukaryota</taxon>
        <taxon>Fungi</taxon>
        <taxon>Dikarya</taxon>
        <taxon>Ascomycota</taxon>
        <taxon>Pezizomycotina</taxon>
        <taxon>Eurotiomycetes</taxon>
        <taxon>Eurotiomycetidae</taxon>
        <taxon>Eurotiales</taxon>
        <taxon>Elaphomycetaceae</taxon>
        <taxon>Elaphomyces</taxon>
    </lineage>
</organism>
<keyword evidence="2 6" id="KW-0812">Transmembrane</keyword>
<dbReference type="AlphaFoldDB" id="A0A232M0R4"/>
<evidence type="ECO:0000256" key="1">
    <source>
        <dbReference type="ARBA" id="ARBA00004141"/>
    </source>
</evidence>
<dbReference type="InterPro" id="IPR058257">
    <property type="entry name" value="CorA-like_dom"/>
</dbReference>
<evidence type="ECO:0000256" key="5">
    <source>
        <dbReference type="SAM" id="Coils"/>
    </source>
</evidence>
<evidence type="ECO:0000256" key="3">
    <source>
        <dbReference type="ARBA" id="ARBA00022989"/>
    </source>
</evidence>
<dbReference type="GO" id="GO:0016020">
    <property type="term" value="C:membrane"/>
    <property type="evidence" value="ECO:0007669"/>
    <property type="project" value="UniProtKB-SubCell"/>
</dbReference>
<feature type="transmembrane region" description="Helical" evidence="6">
    <location>
        <begin position="434"/>
        <end position="462"/>
    </location>
</feature>
<dbReference type="SUPFAM" id="SSF144083">
    <property type="entry name" value="Magnesium transport protein CorA, transmembrane region"/>
    <property type="match status" value="1"/>
</dbReference>
<dbReference type="Proteomes" id="UP000243515">
    <property type="component" value="Unassembled WGS sequence"/>
</dbReference>
<proteinExistence type="predicted"/>
<comment type="caution">
    <text evidence="8">The sequence shown here is derived from an EMBL/GenBank/DDBJ whole genome shotgun (WGS) entry which is preliminary data.</text>
</comment>
<accession>A0A232M0R4</accession>
<gene>
    <name evidence="8" type="ORF">Egran_02335</name>
</gene>
<evidence type="ECO:0000256" key="6">
    <source>
        <dbReference type="SAM" id="Phobius"/>
    </source>
</evidence>
<dbReference type="OrthoDB" id="5396681at2759"/>
<protein>
    <recommendedName>
        <fullName evidence="7">CorA-like transporter domain-containing protein</fullName>
    </recommendedName>
</protein>
<sequence length="491" mass="56300">MSTEAWNEYLTGSTCNAPAVNKTNLRRRLEERKSKVFLRRGNIKVRITDIGKDGRGRKATSTVYNDQAQLSSALGSETANDVGIRILSIYSKSSIKPLMITSELMCEVLQRHSIHPDFLQVVLSFGEEPHVAEAGSSNSAVYSSQNGAPNSYISYQMNYVEENFRKMINPWSFRHTGIYHHHSSQLDLFIILHPNEESILDTRLCEWLGVTSDTSSLEGISSLQREPNSLHLFVLSSFLDNWRWYLRHLGERFSEMNDEALTTQPEEAEPKESFIRVKALRNLNDWAHQAQACCKSNIDIVIKLRENVSIQSQSEIDELRYFQTALEGYIQSCEALMPRIRNTIDLVGYTLTLHNQLETAQVDKELRDLTEKLQNVTNELRDLQQDSVDDSVTVKLITFISAFYLPASFAVSFFGMNFFSFDQTARQIVIANDFYVFLAVWLPLTGATVILYLLIVYCHCWWNHKPFHVFRRPKARIGTEETICPPFRKVG</sequence>
<dbReference type="InterPro" id="IPR045863">
    <property type="entry name" value="CorA_TM1_TM2"/>
</dbReference>
<evidence type="ECO:0000256" key="4">
    <source>
        <dbReference type="ARBA" id="ARBA00023136"/>
    </source>
</evidence>
<evidence type="ECO:0000259" key="7">
    <source>
        <dbReference type="Pfam" id="PF26616"/>
    </source>
</evidence>
<keyword evidence="9" id="KW-1185">Reference proteome</keyword>
<keyword evidence="3 6" id="KW-1133">Transmembrane helix</keyword>
<evidence type="ECO:0000256" key="2">
    <source>
        <dbReference type="ARBA" id="ARBA00022692"/>
    </source>
</evidence>